<dbReference type="Pfam" id="PF01459">
    <property type="entry name" value="Porin_3"/>
    <property type="match status" value="1"/>
</dbReference>
<keyword evidence="4" id="KW-1134">Transmembrane beta strand</keyword>
<dbReference type="Gene3D" id="2.40.160.10">
    <property type="entry name" value="Porin"/>
    <property type="match status" value="1"/>
</dbReference>
<keyword evidence="3" id="KW-0813">Transport</keyword>
<keyword evidence="5" id="KW-0812">Transmembrane</keyword>
<evidence type="ECO:0000256" key="9">
    <source>
        <dbReference type="ARBA" id="ARBA00054641"/>
    </source>
</evidence>
<evidence type="ECO:0000256" key="10">
    <source>
        <dbReference type="ARBA" id="ARBA00082427"/>
    </source>
</evidence>
<sequence length="275" mass="29257">MGNGPAPYSEIGKRARDLLTKDYNYDQKFSLSVPSSTGMALTATGIKKDQIFVGDLSTQYRSGKTTVDVKVDTYSKVSTKVTYDVVPGTKAAISFNVPDNKSGKLDVRYLHHHAAIDASIGLNPSPLLEVAAAIGSKDIAIGGEVGFDTSSSSVTKCNAGITFNNPDFSAAVILTDKGQTVKASYAHLVNPVTGTEVAAEMTHRLSDFGNSFSIGSVHRVDPLTLVKTRFSDNGKVAILSQREWRPKSVATLSAEYDTKSINVAPKLGLSIALKP</sequence>
<dbReference type="PANTHER" id="PTHR11743">
    <property type="entry name" value="VOLTAGE-DEPENDENT ANION-SELECTIVE CHANNEL"/>
    <property type="match status" value="1"/>
</dbReference>
<evidence type="ECO:0000313" key="12">
    <source>
        <dbReference type="Proteomes" id="UP000030748"/>
    </source>
</evidence>
<dbReference type="Proteomes" id="UP000030748">
    <property type="component" value="Unassembled WGS sequence"/>
</dbReference>
<comment type="subcellular location">
    <subcellularLocation>
        <location evidence="1">Membrane</location>
    </subcellularLocation>
</comment>
<evidence type="ECO:0000256" key="3">
    <source>
        <dbReference type="ARBA" id="ARBA00022448"/>
    </source>
</evidence>
<comment type="function">
    <text evidence="9">Forms a channel through the cell membrane that allows diffusion of small hydrophilic molecules. The channel adopts an open conformation at low or zero membrane potential and a closed conformation at potentials above 30-40 mV. The open state has a weak anion selectivity whereas the closed state is cation-selective.</text>
</comment>
<keyword evidence="7" id="KW-0626">Porin</keyword>
<dbReference type="GO" id="GO:0015288">
    <property type="term" value="F:porin activity"/>
    <property type="evidence" value="ECO:0007669"/>
    <property type="project" value="UniProtKB-KW"/>
</dbReference>
<accession>A0A022Q182</accession>
<dbReference type="InterPro" id="IPR023614">
    <property type="entry name" value="Porin_dom_sf"/>
</dbReference>
<dbReference type="FunFam" id="2.40.160.10:FF:000003">
    <property type="entry name" value="Outer mitochondrial membrane protein porin"/>
    <property type="match status" value="1"/>
</dbReference>
<evidence type="ECO:0000256" key="2">
    <source>
        <dbReference type="ARBA" id="ARBA00009624"/>
    </source>
</evidence>
<dbReference type="PANTHER" id="PTHR11743:SF27">
    <property type="entry name" value="MITOCHONDRIAL OUTER MEMBRANE PROTEIN PORIN 4"/>
    <property type="match status" value="1"/>
</dbReference>
<keyword evidence="8" id="KW-0472">Membrane</keyword>
<dbReference type="GO" id="GO:0008308">
    <property type="term" value="F:voltage-gated monoatomic anion channel activity"/>
    <property type="evidence" value="ECO:0000318"/>
    <property type="project" value="GO_Central"/>
</dbReference>
<dbReference type="GO" id="GO:0005741">
    <property type="term" value="C:mitochondrial outer membrane"/>
    <property type="evidence" value="ECO:0000318"/>
    <property type="project" value="GO_Central"/>
</dbReference>
<evidence type="ECO:0000256" key="8">
    <source>
        <dbReference type="ARBA" id="ARBA00023136"/>
    </source>
</evidence>
<dbReference type="GO" id="GO:0046930">
    <property type="term" value="C:pore complex"/>
    <property type="evidence" value="ECO:0007669"/>
    <property type="project" value="UniProtKB-KW"/>
</dbReference>
<organism evidence="11 12">
    <name type="scientific">Erythranthe guttata</name>
    <name type="common">Yellow monkey flower</name>
    <name type="synonym">Mimulus guttatus</name>
    <dbReference type="NCBI Taxonomy" id="4155"/>
    <lineage>
        <taxon>Eukaryota</taxon>
        <taxon>Viridiplantae</taxon>
        <taxon>Streptophyta</taxon>
        <taxon>Embryophyta</taxon>
        <taxon>Tracheophyta</taxon>
        <taxon>Spermatophyta</taxon>
        <taxon>Magnoliopsida</taxon>
        <taxon>eudicotyledons</taxon>
        <taxon>Gunneridae</taxon>
        <taxon>Pentapetalae</taxon>
        <taxon>asterids</taxon>
        <taxon>lamiids</taxon>
        <taxon>Lamiales</taxon>
        <taxon>Phrymaceae</taxon>
        <taxon>Erythranthe</taxon>
    </lineage>
</organism>
<protein>
    <recommendedName>
        <fullName evidence="10">Voltage-dependent anion-selective channel protein</fullName>
    </recommendedName>
</protein>
<dbReference type="CDD" id="cd07306">
    <property type="entry name" value="Porin3_VDAC"/>
    <property type="match status" value="1"/>
</dbReference>
<dbReference type="InterPro" id="IPR027246">
    <property type="entry name" value="Porin_Euk/Tom40"/>
</dbReference>
<keyword evidence="6" id="KW-0406">Ion transport</keyword>
<evidence type="ECO:0000256" key="6">
    <source>
        <dbReference type="ARBA" id="ARBA00023065"/>
    </source>
</evidence>
<dbReference type="eggNOG" id="KOG3126">
    <property type="taxonomic scope" value="Eukaryota"/>
</dbReference>
<dbReference type="OrthoDB" id="7827681at2759"/>
<dbReference type="AlphaFoldDB" id="A0A022Q182"/>
<comment type="similarity">
    <text evidence="2">Belongs to the eukaryotic mitochondrial porin (TC 1.B.8.1) family.</text>
</comment>
<gene>
    <name evidence="11" type="ORF">MIMGU_mgv1a011651mg</name>
</gene>
<dbReference type="STRING" id="4155.A0A022Q182"/>
<evidence type="ECO:0000256" key="5">
    <source>
        <dbReference type="ARBA" id="ARBA00022692"/>
    </source>
</evidence>
<evidence type="ECO:0000256" key="1">
    <source>
        <dbReference type="ARBA" id="ARBA00004370"/>
    </source>
</evidence>
<dbReference type="InterPro" id="IPR001925">
    <property type="entry name" value="Porin_Euk"/>
</dbReference>
<keyword evidence="12" id="KW-1185">Reference proteome</keyword>
<dbReference type="KEGG" id="egt:105976721"/>
<name>A0A022Q182_ERYGU</name>
<proteinExistence type="inferred from homology"/>
<dbReference type="EMBL" id="KI632259">
    <property type="protein sequence ID" value="EYU20913.1"/>
    <property type="molecule type" value="Genomic_DNA"/>
</dbReference>
<dbReference type="OMA" id="FKQPAFH"/>
<evidence type="ECO:0000256" key="7">
    <source>
        <dbReference type="ARBA" id="ARBA00023114"/>
    </source>
</evidence>
<evidence type="ECO:0000256" key="4">
    <source>
        <dbReference type="ARBA" id="ARBA00022452"/>
    </source>
</evidence>
<evidence type="ECO:0000313" key="11">
    <source>
        <dbReference type="EMBL" id="EYU20913.1"/>
    </source>
</evidence>
<reference evidence="11 12" key="1">
    <citation type="journal article" date="2013" name="Proc. Natl. Acad. Sci. U.S.A.">
        <title>Fine-scale variation in meiotic recombination in Mimulus inferred from population shotgun sequencing.</title>
        <authorList>
            <person name="Hellsten U."/>
            <person name="Wright K.M."/>
            <person name="Jenkins J."/>
            <person name="Shu S."/>
            <person name="Yuan Y."/>
            <person name="Wessler S.R."/>
            <person name="Schmutz J."/>
            <person name="Willis J.H."/>
            <person name="Rokhsar D.S."/>
        </authorList>
    </citation>
    <scope>NUCLEOTIDE SEQUENCE [LARGE SCALE GENOMIC DNA]</scope>
    <source>
        <strain evidence="12">cv. DUN x IM62</strain>
    </source>
</reference>